<reference evidence="2 3" key="1">
    <citation type="journal article" date="2018" name="Nat. Ecol. Evol.">
        <title>Genomic signatures of mitonuclear coevolution across populations of Tigriopus californicus.</title>
        <authorList>
            <person name="Barreto F.S."/>
            <person name="Watson E.T."/>
            <person name="Lima T.G."/>
            <person name="Willett C.S."/>
            <person name="Edmands S."/>
            <person name="Li W."/>
            <person name="Burton R.S."/>
        </authorList>
    </citation>
    <scope>NUCLEOTIDE SEQUENCE [LARGE SCALE GENOMIC DNA]</scope>
    <source>
        <strain evidence="2 3">San Diego</strain>
    </source>
</reference>
<comment type="caution">
    <text evidence="2">The sequence shown here is derived from an EMBL/GenBank/DDBJ whole genome shotgun (WGS) entry which is preliminary data.</text>
</comment>
<keyword evidence="1" id="KW-1133">Transmembrane helix</keyword>
<keyword evidence="3" id="KW-1185">Reference proteome</keyword>
<evidence type="ECO:0000256" key="1">
    <source>
        <dbReference type="SAM" id="Phobius"/>
    </source>
</evidence>
<dbReference type="EMBL" id="VCGU01000008">
    <property type="protein sequence ID" value="TRY71654.1"/>
    <property type="molecule type" value="Genomic_DNA"/>
</dbReference>
<proteinExistence type="predicted"/>
<feature type="transmembrane region" description="Helical" evidence="1">
    <location>
        <begin position="6"/>
        <end position="24"/>
    </location>
</feature>
<keyword evidence="1" id="KW-0812">Transmembrane</keyword>
<keyword evidence="1" id="KW-0472">Membrane</keyword>
<dbReference type="AlphaFoldDB" id="A0A553P1T1"/>
<sequence>MGSGSVLLLIVGLVNFIGLSRGLAHHMGMSTTMGLVDGGVDSRGIAMLDGLMAGLISGGQSQSGDDSNKNLKF</sequence>
<accession>A0A553P1T1</accession>
<organism evidence="2 3">
    <name type="scientific">Tigriopus californicus</name>
    <name type="common">Marine copepod</name>
    <dbReference type="NCBI Taxonomy" id="6832"/>
    <lineage>
        <taxon>Eukaryota</taxon>
        <taxon>Metazoa</taxon>
        <taxon>Ecdysozoa</taxon>
        <taxon>Arthropoda</taxon>
        <taxon>Crustacea</taxon>
        <taxon>Multicrustacea</taxon>
        <taxon>Hexanauplia</taxon>
        <taxon>Copepoda</taxon>
        <taxon>Harpacticoida</taxon>
        <taxon>Harpacticidae</taxon>
        <taxon>Tigriopus</taxon>
    </lineage>
</organism>
<protein>
    <submittedName>
        <fullName evidence="2">Uncharacterized protein</fullName>
    </submittedName>
</protein>
<evidence type="ECO:0000313" key="3">
    <source>
        <dbReference type="Proteomes" id="UP000318571"/>
    </source>
</evidence>
<name>A0A553P1T1_TIGCA</name>
<evidence type="ECO:0000313" key="2">
    <source>
        <dbReference type="EMBL" id="TRY71654.1"/>
    </source>
</evidence>
<gene>
    <name evidence="2" type="ORF">TCAL_14864</name>
</gene>
<dbReference type="Proteomes" id="UP000318571">
    <property type="component" value="Chromosome 7"/>
</dbReference>